<dbReference type="SUPFAM" id="SSF55874">
    <property type="entry name" value="ATPase domain of HSP90 chaperone/DNA topoisomerase II/histidine kinase"/>
    <property type="match status" value="1"/>
</dbReference>
<keyword evidence="16" id="KW-1185">Reference proteome</keyword>
<evidence type="ECO:0000256" key="4">
    <source>
        <dbReference type="ARBA" id="ARBA00022553"/>
    </source>
</evidence>
<keyword evidence="10 12" id="KW-0472">Membrane</keyword>
<keyword evidence="4" id="KW-0597">Phosphoprotein</keyword>
<dbReference type="RefSeq" id="WP_090019225.1">
    <property type="nucleotide sequence ID" value="NZ_FNCE01000003.1"/>
</dbReference>
<evidence type="ECO:0000256" key="7">
    <source>
        <dbReference type="ARBA" id="ARBA00022777"/>
    </source>
</evidence>
<name>A0A1G7PWY9_9PROT</name>
<sequence length="565" mass="61732">MPDADTGTSQAAGEQDARRTVRAAGRRRHRQAWRSPLLWRILAINVLVLLIPVLGLLHLQQYRESLIGAELSALRTQARAFSTTLANSAAVVSASGQERLLPEATRHALRVLAAGRDIRARVFTRDGRMMADSFALLGAGGQVRVEHLPPPDSTTFLPAALSDAYRWVLRHVPGVGEFPRYRENAVQSAEDYRAVERALEGEGAGRVYRNGEGGLVLTVASPVQRYRKVLGALMISRNGTDIQAAVRDRRTDILIVFGIALGVTLLLSFYMTRAIARPMRRLAEAADAVRHARGRQANIPDLSQRGDEIGDLSAALNEMTEALWDRLDAIERFAADVAHEIKNPLTSLRSAVETVSRVDDPEQQKKLMGIILEDVQRLDHLISEISDASRLDAELSRAETAPVELARLLEALVEVQRAGAEETGPAFELHLPHGADGERDALIVPGLEARVAQVFRNLIANAATFCPPNGTIAVTARRVDGWVEVTVDDEGPGVPEAKLQAIFERFYTDRPTAEKAGTHSGLGLAICKQIVDAHRGTITAENRRDADGTITGARFTVRLPAQDQR</sequence>
<dbReference type="Pfam" id="PF00512">
    <property type="entry name" value="HisKA"/>
    <property type="match status" value="1"/>
</dbReference>
<dbReference type="EMBL" id="FNCE01000003">
    <property type="protein sequence ID" value="SDF90149.1"/>
    <property type="molecule type" value="Genomic_DNA"/>
</dbReference>
<evidence type="ECO:0000256" key="3">
    <source>
        <dbReference type="ARBA" id="ARBA00012438"/>
    </source>
</evidence>
<dbReference type="InterPro" id="IPR025919">
    <property type="entry name" value="Stimulus_sens_dom"/>
</dbReference>
<dbReference type="EC" id="2.7.13.3" evidence="3"/>
<evidence type="ECO:0000256" key="2">
    <source>
        <dbReference type="ARBA" id="ARBA00004370"/>
    </source>
</evidence>
<keyword evidence="5" id="KW-0808">Transferase</keyword>
<gene>
    <name evidence="15" type="ORF">SAMN05216241_10385</name>
</gene>
<dbReference type="GO" id="GO:0000155">
    <property type="term" value="F:phosphorelay sensor kinase activity"/>
    <property type="evidence" value="ECO:0007669"/>
    <property type="project" value="InterPro"/>
</dbReference>
<comment type="subcellular location">
    <subcellularLocation>
        <location evidence="2">Membrane</location>
    </subcellularLocation>
</comment>
<dbReference type="PROSITE" id="PS50109">
    <property type="entry name" value="HIS_KIN"/>
    <property type="match status" value="1"/>
</dbReference>
<dbReference type="Gene3D" id="3.30.565.10">
    <property type="entry name" value="Histidine kinase-like ATPase, C-terminal domain"/>
    <property type="match status" value="1"/>
</dbReference>
<dbReference type="GO" id="GO:0016020">
    <property type="term" value="C:membrane"/>
    <property type="evidence" value="ECO:0007669"/>
    <property type="project" value="UniProtKB-SubCell"/>
</dbReference>
<dbReference type="InterPro" id="IPR036890">
    <property type="entry name" value="HATPase_C_sf"/>
</dbReference>
<evidence type="ECO:0000256" key="6">
    <source>
        <dbReference type="ARBA" id="ARBA00022692"/>
    </source>
</evidence>
<feature type="compositionally biased region" description="Polar residues" evidence="11">
    <location>
        <begin position="1"/>
        <end position="12"/>
    </location>
</feature>
<dbReference type="PROSITE" id="PS50885">
    <property type="entry name" value="HAMP"/>
    <property type="match status" value="1"/>
</dbReference>
<evidence type="ECO:0000256" key="5">
    <source>
        <dbReference type="ARBA" id="ARBA00022679"/>
    </source>
</evidence>
<dbReference type="InterPro" id="IPR003660">
    <property type="entry name" value="HAMP_dom"/>
</dbReference>
<evidence type="ECO:0000256" key="9">
    <source>
        <dbReference type="ARBA" id="ARBA00023012"/>
    </source>
</evidence>
<dbReference type="SMART" id="SM00387">
    <property type="entry name" value="HATPase_c"/>
    <property type="match status" value="1"/>
</dbReference>
<dbReference type="CDD" id="cd00082">
    <property type="entry name" value="HisKA"/>
    <property type="match status" value="1"/>
</dbReference>
<dbReference type="CDD" id="cd06225">
    <property type="entry name" value="HAMP"/>
    <property type="match status" value="1"/>
</dbReference>
<proteinExistence type="predicted"/>
<dbReference type="Pfam" id="PF13756">
    <property type="entry name" value="Stimulus_sens_1"/>
    <property type="match status" value="1"/>
</dbReference>
<dbReference type="SMART" id="SM00388">
    <property type="entry name" value="HisKA"/>
    <property type="match status" value="1"/>
</dbReference>
<comment type="catalytic activity">
    <reaction evidence="1">
        <text>ATP + protein L-histidine = ADP + protein N-phospho-L-histidine.</text>
        <dbReference type="EC" id="2.7.13.3"/>
    </reaction>
</comment>
<reference evidence="15 16" key="1">
    <citation type="submission" date="2016-10" db="EMBL/GenBank/DDBJ databases">
        <authorList>
            <person name="de Groot N.N."/>
        </authorList>
    </citation>
    <scope>NUCLEOTIDE SEQUENCE [LARGE SCALE GENOMIC DNA]</scope>
    <source>
        <strain evidence="15 16">DSM 25584</strain>
    </source>
</reference>
<dbReference type="STRING" id="1082479.SAMN05216241_10385"/>
<dbReference type="Gene3D" id="6.10.340.10">
    <property type="match status" value="1"/>
</dbReference>
<evidence type="ECO:0000256" key="11">
    <source>
        <dbReference type="SAM" id="MobiDB-lite"/>
    </source>
</evidence>
<evidence type="ECO:0000313" key="15">
    <source>
        <dbReference type="EMBL" id="SDF90149.1"/>
    </source>
</evidence>
<feature type="region of interest" description="Disordered" evidence="11">
    <location>
        <begin position="1"/>
        <end position="25"/>
    </location>
</feature>
<feature type="domain" description="Histidine kinase" evidence="13">
    <location>
        <begin position="336"/>
        <end position="563"/>
    </location>
</feature>
<evidence type="ECO:0000256" key="10">
    <source>
        <dbReference type="ARBA" id="ARBA00023136"/>
    </source>
</evidence>
<dbReference type="Pfam" id="PF13755">
    <property type="entry name" value="Sensor_TM1"/>
    <property type="match status" value="1"/>
</dbReference>
<dbReference type="InterPro" id="IPR004358">
    <property type="entry name" value="Sig_transdc_His_kin-like_C"/>
</dbReference>
<evidence type="ECO:0000259" key="13">
    <source>
        <dbReference type="PROSITE" id="PS50109"/>
    </source>
</evidence>
<keyword evidence="8 12" id="KW-1133">Transmembrane helix</keyword>
<keyword evidence="9" id="KW-0902">Two-component regulatory system</keyword>
<dbReference type="SUPFAM" id="SSF158472">
    <property type="entry name" value="HAMP domain-like"/>
    <property type="match status" value="1"/>
</dbReference>
<accession>A0A1G7PWY9</accession>
<dbReference type="SUPFAM" id="SSF47384">
    <property type="entry name" value="Homodimeric domain of signal transducing histidine kinase"/>
    <property type="match status" value="1"/>
</dbReference>
<dbReference type="InterPro" id="IPR025908">
    <property type="entry name" value="Sensor_TM1"/>
</dbReference>
<feature type="domain" description="HAMP" evidence="14">
    <location>
        <begin position="273"/>
        <end position="328"/>
    </location>
</feature>
<dbReference type="PRINTS" id="PR00344">
    <property type="entry name" value="BCTRLSENSOR"/>
</dbReference>
<dbReference type="SMART" id="SM00304">
    <property type="entry name" value="HAMP"/>
    <property type="match status" value="1"/>
</dbReference>
<dbReference type="Pfam" id="PF00672">
    <property type="entry name" value="HAMP"/>
    <property type="match status" value="1"/>
</dbReference>
<dbReference type="Pfam" id="PF02518">
    <property type="entry name" value="HATPase_c"/>
    <property type="match status" value="1"/>
</dbReference>
<dbReference type="Proteomes" id="UP000199415">
    <property type="component" value="Unassembled WGS sequence"/>
</dbReference>
<evidence type="ECO:0000256" key="1">
    <source>
        <dbReference type="ARBA" id="ARBA00000085"/>
    </source>
</evidence>
<dbReference type="OrthoDB" id="9805942at2"/>
<dbReference type="Gene3D" id="1.10.287.130">
    <property type="match status" value="1"/>
</dbReference>
<dbReference type="AlphaFoldDB" id="A0A1G7PWY9"/>
<evidence type="ECO:0000256" key="12">
    <source>
        <dbReference type="SAM" id="Phobius"/>
    </source>
</evidence>
<evidence type="ECO:0000313" key="16">
    <source>
        <dbReference type="Proteomes" id="UP000199415"/>
    </source>
</evidence>
<feature type="transmembrane region" description="Helical" evidence="12">
    <location>
        <begin position="37"/>
        <end position="57"/>
    </location>
</feature>
<dbReference type="InterPro" id="IPR050428">
    <property type="entry name" value="TCS_sensor_his_kinase"/>
</dbReference>
<feature type="transmembrane region" description="Helical" evidence="12">
    <location>
        <begin position="253"/>
        <end position="272"/>
    </location>
</feature>
<dbReference type="InterPro" id="IPR036097">
    <property type="entry name" value="HisK_dim/P_sf"/>
</dbReference>
<organism evidence="15 16">
    <name type="scientific">Limimonas halophila</name>
    <dbReference type="NCBI Taxonomy" id="1082479"/>
    <lineage>
        <taxon>Bacteria</taxon>
        <taxon>Pseudomonadati</taxon>
        <taxon>Pseudomonadota</taxon>
        <taxon>Alphaproteobacteria</taxon>
        <taxon>Rhodospirillales</taxon>
        <taxon>Rhodovibrionaceae</taxon>
        <taxon>Limimonas</taxon>
    </lineage>
</organism>
<dbReference type="InterPro" id="IPR005467">
    <property type="entry name" value="His_kinase_dom"/>
</dbReference>
<keyword evidence="6 12" id="KW-0812">Transmembrane</keyword>
<protein>
    <recommendedName>
        <fullName evidence="3">histidine kinase</fullName>
        <ecNumber evidence="3">2.7.13.3</ecNumber>
    </recommendedName>
</protein>
<dbReference type="PANTHER" id="PTHR45436:SF5">
    <property type="entry name" value="SENSOR HISTIDINE KINASE TRCS"/>
    <property type="match status" value="1"/>
</dbReference>
<keyword evidence="7 15" id="KW-0418">Kinase</keyword>
<dbReference type="PANTHER" id="PTHR45436">
    <property type="entry name" value="SENSOR HISTIDINE KINASE YKOH"/>
    <property type="match status" value="1"/>
</dbReference>
<dbReference type="InterPro" id="IPR003661">
    <property type="entry name" value="HisK_dim/P_dom"/>
</dbReference>
<dbReference type="InterPro" id="IPR003594">
    <property type="entry name" value="HATPase_dom"/>
</dbReference>
<evidence type="ECO:0000256" key="8">
    <source>
        <dbReference type="ARBA" id="ARBA00022989"/>
    </source>
</evidence>
<evidence type="ECO:0000259" key="14">
    <source>
        <dbReference type="PROSITE" id="PS50885"/>
    </source>
</evidence>